<proteinExistence type="predicted"/>
<dbReference type="Gene3D" id="3.90.320.10">
    <property type="match status" value="1"/>
</dbReference>
<comment type="caution">
    <text evidence="1">The sequence shown here is derived from an EMBL/GenBank/DDBJ whole genome shotgun (WGS) entry which is preliminary data.</text>
</comment>
<dbReference type="Proteomes" id="UP000093080">
    <property type="component" value="Unassembled WGS sequence"/>
</dbReference>
<dbReference type="STRING" id="1156395.DBT_1371"/>
<evidence type="ECO:0008006" key="3">
    <source>
        <dbReference type="Google" id="ProtNLM"/>
    </source>
</evidence>
<sequence>MLGDLGSDTYASLRSRKKGRLLHQALYFVEKKEDLLDPEPLVKKAFCFLGERVKGWDLKGEFVLPLKNLLNLPEVDIIFPNAPSLVLKEREFLVPKGKDGFFSLRPDRVIIKENEAIIIEFKSEGIDAYLKKKHQEQVLTYRKIVEKSFGLSTVGYLVYLIENLCEQVRFSYE</sequence>
<accession>A0A1B9F5M2</accession>
<dbReference type="EMBL" id="MAGO01000006">
    <property type="protein sequence ID" value="OCC15248.1"/>
    <property type="molecule type" value="Genomic_DNA"/>
</dbReference>
<protein>
    <recommendedName>
        <fullName evidence="3">PD-(D/E)XK endonuclease-like domain-containing protein</fullName>
    </recommendedName>
</protein>
<gene>
    <name evidence="1" type="ORF">DBT_1371</name>
</gene>
<name>A0A1B9F5M2_9BACT</name>
<keyword evidence="2" id="KW-1185">Reference proteome</keyword>
<dbReference type="RefSeq" id="WP_141674233.1">
    <property type="nucleotide sequence ID" value="NZ_MAGO01000006.1"/>
</dbReference>
<reference evidence="1 2" key="1">
    <citation type="submission" date="2016-06" db="EMBL/GenBank/DDBJ databases">
        <title>Respiratory ammonification of nitrate coupled to the oxidation of elemental sulfur in deep-sea autotrophic thermophilic bacteria.</title>
        <authorList>
            <person name="Slobodkina G.B."/>
            <person name="Mardanov A.V."/>
            <person name="Ravin N.V."/>
            <person name="Frolova A.A."/>
            <person name="Viryasiv M.B."/>
            <person name="Chernyh N.A."/>
            <person name="Bonch-Osmolovskaya E.A."/>
            <person name="Slobodkin A.I."/>
        </authorList>
    </citation>
    <scope>NUCLEOTIDE SEQUENCE [LARGE SCALE GENOMIC DNA]</scope>
    <source>
        <strain evidence="1 2">S69</strain>
    </source>
</reference>
<organism evidence="1 2">
    <name type="scientific">Dissulfuribacter thermophilus</name>
    <dbReference type="NCBI Taxonomy" id="1156395"/>
    <lineage>
        <taxon>Bacteria</taxon>
        <taxon>Pseudomonadati</taxon>
        <taxon>Thermodesulfobacteriota</taxon>
        <taxon>Dissulfuribacteria</taxon>
        <taxon>Dissulfuribacterales</taxon>
        <taxon>Dissulfuribacteraceae</taxon>
        <taxon>Dissulfuribacter</taxon>
    </lineage>
</organism>
<evidence type="ECO:0000313" key="1">
    <source>
        <dbReference type="EMBL" id="OCC15248.1"/>
    </source>
</evidence>
<evidence type="ECO:0000313" key="2">
    <source>
        <dbReference type="Proteomes" id="UP000093080"/>
    </source>
</evidence>
<dbReference type="InterPro" id="IPR011604">
    <property type="entry name" value="PDDEXK-like_dom_sf"/>
</dbReference>
<dbReference type="AlphaFoldDB" id="A0A1B9F5M2"/>